<dbReference type="Proteomes" id="UP001589627">
    <property type="component" value="Unassembled WGS sequence"/>
</dbReference>
<accession>A0ABV5YDV4</accession>
<evidence type="ECO:0000256" key="1">
    <source>
        <dbReference type="SAM" id="MobiDB-lite"/>
    </source>
</evidence>
<sequence length="41" mass="4346">MLLPTTLTSAFTPPAERGGEEPTARDAYATRVRALVDGLLS</sequence>
<comment type="caution">
    <text evidence="2">The sequence shown here is derived from an EMBL/GenBank/DDBJ whole genome shotgun (WGS) entry which is preliminary data.</text>
</comment>
<protein>
    <submittedName>
        <fullName evidence="2">Uncharacterized protein</fullName>
    </submittedName>
</protein>
<evidence type="ECO:0000313" key="3">
    <source>
        <dbReference type="Proteomes" id="UP001589627"/>
    </source>
</evidence>
<evidence type="ECO:0000313" key="2">
    <source>
        <dbReference type="EMBL" id="MFB9832642.1"/>
    </source>
</evidence>
<dbReference type="EMBL" id="JBHLZP010000055">
    <property type="protein sequence ID" value="MFB9832642.1"/>
    <property type="molecule type" value="Genomic_DNA"/>
</dbReference>
<gene>
    <name evidence="2" type="ORF">ACFFNX_10630</name>
</gene>
<reference evidence="2 3" key="1">
    <citation type="submission" date="2024-09" db="EMBL/GenBank/DDBJ databases">
        <authorList>
            <person name="Sun Q."/>
            <person name="Mori K."/>
        </authorList>
    </citation>
    <scope>NUCLEOTIDE SEQUENCE [LARGE SCALE GENOMIC DNA]</scope>
    <source>
        <strain evidence="2 3">TBRC 0563</strain>
    </source>
</reference>
<feature type="compositionally biased region" description="Polar residues" evidence="1">
    <location>
        <begin position="1"/>
        <end position="11"/>
    </location>
</feature>
<proteinExistence type="predicted"/>
<organism evidence="2 3">
    <name type="scientific">Actinoallomurus acaciae</name>
    <dbReference type="NCBI Taxonomy" id="502577"/>
    <lineage>
        <taxon>Bacteria</taxon>
        <taxon>Bacillati</taxon>
        <taxon>Actinomycetota</taxon>
        <taxon>Actinomycetes</taxon>
        <taxon>Streptosporangiales</taxon>
        <taxon>Thermomonosporaceae</taxon>
        <taxon>Actinoallomurus</taxon>
    </lineage>
</organism>
<dbReference type="RefSeq" id="WP_378198725.1">
    <property type="nucleotide sequence ID" value="NZ_JBHLZP010000055.1"/>
</dbReference>
<name>A0ABV5YDV4_9ACTN</name>
<keyword evidence="3" id="KW-1185">Reference proteome</keyword>
<feature type="region of interest" description="Disordered" evidence="1">
    <location>
        <begin position="1"/>
        <end position="26"/>
    </location>
</feature>